<accession>A0A3L7A472</accession>
<dbReference type="Pfam" id="PF00378">
    <property type="entry name" value="ECH_1"/>
    <property type="match status" value="1"/>
</dbReference>
<proteinExistence type="inferred from homology"/>
<dbReference type="Gene3D" id="3.90.226.10">
    <property type="entry name" value="2-enoyl-CoA Hydratase, Chain A, domain 1"/>
    <property type="match status" value="1"/>
</dbReference>
<sequence length="259" mass="27941">MTDILTIDRTPPTALVTLNRPEKQNALSIEMFDALDAAFDALDRETDIRGVVLTGNPKVFSTGGDLKQALEINTILQTKFWLDRFAATNARIEGLTKPVVAAIHGFCLTGGLELALCCDIRIAAANAQFGVTSSRIGTVAGAGATQRLARLIGPEWTKHLLFSGDFIDAETALRIGLVSEVVEPDAVVPAAKARIEAYARRAPLSVYYAKLAVNNGLQMDLQSALAYERQLTTGLFATADKKEGMAAFLEKRTPEFKGE</sequence>
<dbReference type="Proteomes" id="UP000269692">
    <property type="component" value="Unassembled WGS sequence"/>
</dbReference>
<dbReference type="PANTHER" id="PTHR11941">
    <property type="entry name" value="ENOYL-COA HYDRATASE-RELATED"/>
    <property type="match status" value="1"/>
</dbReference>
<dbReference type="GO" id="GO:0006635">
    <property type="term" value="P:fatty acid beta-oxidation"/>
    <property type="evidence" value="ECO:0007669"/>
    <property type="project" value="TreeGrafter"/>
</dbReference>
<dbReference type="EMBL" id="RCTF01000017">
    <property type="protein sequence ID" value="RLP74904.1"/>
    <property type="molecule type" value="Genomic_DNA"/>
</dbReference>
<keyword evidence="2" id="KW-0456">Lyase</keyword>
<reference evidence="3 4" key="1">
    <citation type="submission" date="2018-10" db="EMBL/GenBank/DDBJ databases">
        <title>Xanthobacter tagetidis genome sequencing and assembly.</title>
        <authorList>
            <person name="Maclea K.S."/>
            <person name="Goen A.E."/>
            <person name="Fatima S.A."/>
        </authorList>
    </citation>
    <scope>NUCLEOTIDE SEQUENCE [LARGE SCALE GENOMIC DNA]</scope>
    <source>
        <strain evidence="3 4">ATCC 700314</strain>
    </source>
</reference>
<dbReference type="AlphaFoldDB" id="A0A3L7A472"/>
<dbReference type="FunFam" id="1.10.12.10:FF:000001">
    <property type="entry name" value="Probable enoyl-CoA hydratase, mitochondrial"/>
    <property type="match status" value="1"/>
</dbReference>
<dbReference type="InterPro" id="IPR014748">
    <property type="entry name" value="Enoyl-CoA_hydra_C"/>
</dbReference>
<comment type="caution">
    <text evidence="3">The sequence shown here is derived from an EMBL/GenBank/DDBJ whole genome shotgun (WGS) entry which is preliminary data.</text>
</comment>
<evidence type="ECO:0000256" key="1">
    <source>
        <dbReference type="ARBA" id="ARBA00005254"/>
    </source>
</evidence>
<dbReference type="GO" id="GO:0016853">
    <property type="term" value="F:isomerase activity"/>
    <property type="evidence" value="ECO:0007669"/>
    <property type="project" value="UniProtKB-KW"/>
</dbReference>
<keyword evidence="4" id="KW-1185">Reference proteome</keyword>
<name>A0A3L7A472_9HYPH</name>
<evidence type="ECO:0000313" key="3">
    <source>
        <dbReference type="EMBL" id="RLP74904.1"/>
    </source>
</evidence>
<dbReference type="CDD" id="cd06558">
    <property type="entry name" value="crotonase-like"/>
    <property type="match status" value="1"/>
</dbReference>
<dbReference type="OrthoDB" id="9775794at2"/>
<gene>
    <name evidence="3" type="ORF">D9R14_18045</name>
</gene>
<protein>
    <submittedName>
        <fullName evidence="3">Enoyl-CoA hydratase/isomerase family protein</fullName>
    </submittedName>
</protein>
<dbReference type="PANTHER" id="PTHR11941:SF54">
    <property type="entry name" value="ENOYL-COA HYDRATASE, MITOCHONDRIAL"/>
    <property type="match status" value="1"/>
</dbReference>
<dbReference type="Gene3D" id="1.10.12.10">
    <property type="entry name" value="Lyase 2-enoyl-coa Hydratase, Chain A, domain 2"/>
    <property type="match status" value="1"/>
</dbReference>
<dbReference type="GO" id="GO:0016836">
    <property type="term" value="F:hydro-lyase activity"/>
    <property type="evidence" value="ECO:0007669"/>
    <property type="project" value="UniProtKB-ARBA"/>
</dbReference>
<dbReference type="SUPFAM" id="SSF52096">
    <property type="entry name" value="ClpP/crotonase"/>
    <property type="match status" value="1"/>
</dbReference>
<keyword evidence="3" id="KW-0413">Isomerase</keyword>
<comment type="similarity">
    <text evidence="1">Belongs to the enoyl-CoA hydratase/isomerase family.</text>
</comment>
<evidence type="ECO:0000313" key="4">
    <source>
        <dbReference type="Proteomes" id="UP000269692"/>
    </source>
</evidence>
<dbReference type="RefSeq" id="WP_121624739.1">
    <property type="nucleotide sequence ID" value="NZ_JACIIW010000005.1"/>
</dbReference>
<dbReference type="InterPro" id="IPR001753">
    <property type="entry name" value="Enoyl-CoA_hydra/iso"/>
</dbReference>
<evidence type="ECO:0000256" key="2">
    <source>
        <dbReference type="ARBA" id="ARBA00023239"/>
    </source>
</evidence>
<organism evidence="3 4">
    <name type="scientific">Xanthobacter tagetidis</name>
    <dbReference type="NCBI Taxonomy" id="60216"/>
    <lineage>
        <taxon>Bacteria</taxon>
        <taxon>Pseudomonadati</taxon>
        <taxon>Pseudomonadota</taxon>
        <taxon>Alphaproteobacteria</taxon>
        <taxon>Hyphomicrobiales</taxon>
        <taxon>Xanthobacteraceae</taxon>
        <taxon>Xanthobacter</taxon>
    </lineage>
</organism>
<dbReference type="InterPro" id="IPR029045">
    <property type="entry name" value="ClpP/crotonase-like_dom_sf"/>
</dbReference>